<evidence type="ECO:0000313" key="2">
    <source>
        <dbReference type="Proteomes" id="UP001500363"/>
    </source>
</evidence>
<sequence length="84" mass="8457">MTVVSEVEATSASSEIVIAATPPGSARTAFATRCSAGASAGITARTRTSNGPVGSGEVVEVMTPRYGEWSPVGVTDAKVSNLSR</sequence>
<protein>
    <submittedName>
        <fullName evidence="1">Uncharacterized protein</fullName>
    </submittedName>
</protein>
<comment type="caution">
    <text evidence="1">The sequence shown here is derived from an EMBL/GenBank/DDBJ whole genome shotgun (WGS) entry which is preliminary data.</text>
</comment>
<evidence type="ECO:0000313" key="1">
    <source>
        <dbReference type="EMBL" id="GAA1552982.1"/>
    </source>
</evidence>
<keyword evidence="2" id="KW-1185">Reference proteome</keyword>
<proteinExistence type="predicted"/>
<dbReference type="EMBL" id="BAAANC010000004">
    <property type="protein sequence ID" value="GAA1552982.1"/>
    <property type="molecule type" value="Genomic_DNA"/>
</dbReference>
<dbReference type="Proteomes" id="UP001500363">
    <property type="component" value="Unassembled WGS sequence"/>
</dbReference>
<reference evidence="1 2" key="1">
    <citation type="journal article" date="2019" name="Int. J. Syst. Evol. Microbiol.">
        <title>The Global Catalogue of Microorganisms (GCM) 10K type strain sequencing project: providing services to taxonomists for standard genome sequencing and annotation.</title>
        <authorList>
            <consortium name="The Broad Institute Genomics Platform"/>
            <consortium name="The Broad Institute Genome Sequencing Center for Infectious Disease"/>
            <person name="Wu L."/>
            <person name="Ma J."/>
        </authorList>
    </citation>
    <scope>NUCLEOTIDE SEQUENCE [LARGE SCALE GENOMIC DNA]</scope>
    <source>
        <strain evidence="1 2">JCM 14303</strain>
    </source>
</reference>
<accession>A0ABN2CAQ4</accession>
<gene>
    <name evidence="1" type="ORF">GCM10009741_66890</name>
</gene>
<organism evidence="1 2">
    <name type="scientific">Kribbella lupini</name>
    <dbReference type="NCBI Taxonomy" id="291602"/>
    <lineage>
        <taxon>Bacteria</taxon>
        <taxon>Bacillati</taxon>
        <taxon>Actinomycetota</taxon>
        <taxon>Actinomycetes</taxon>
        <taxon>Propionibacteriales</taxon>
        <taxon>Kribbellaceae</taxon>
        <taxon>Kribbella</taxon>
    </lineage>
</organism>
<name>A0ABN2CAQ4_9ACTN</name>